<keyword evidence="1" id="KW-0645">Protease</keyword>
<dbReference type="InterPro" id="IPR037518">
    <property type="entry name" value="MPN"/>
</dbReference>
<keyword evidence="8" id="KW-1185">Reference proteome</keyword>
<dbReference type="GO" id="GO:0006508">
    <property type="term" value="P:proteolysis"/>
    <property type="evidence" value="ECO:0007669"/>
    <property type="project" value="UniProtKB-KW"/>
</dbReference>
<evidence type="ECO:0000259" key="6">
    <source>
        <dbReference type="PROSITE" id="PS50249"/>
    </source>
</evidence>
<comment type="caution">
    <text evidence="7">The sequence shown here is derived from an EMBL/GenBank/DDBJ whole genome shotgun (WGS) entry which is preliminary data.</text>
</comment>
<dbReference type="PANTHER" id="PTHR34858">
    <property type="entry name" value="CYSO-CYSTEINE PEPTIDASE"/>
    <property type="match status" value="1"/>
</dbReference>
<evidence type="ECO:0000256" key="2">
    <source>
        <dbReference type="ARBA" id="ARBA00022723"/>
    </source>
</evidence>
<protein>
    <recommendedName>
        <fullName evidence="6">MPN domain-containing protein</fullName>
    </recommendedName>
</protein>
<dbReference type="CDD" id="cd08070">
    <property type="entry name" value="MPN_like"/>
    <property type="match status" value="1"/>
</dbReference>
<keyword evidence="4" id="KW-0862">Zinc</keyword>
<gene>
    <name evidence="7" type="ORF">AU255_18625</name>
</gene>
<dbReference type="SMART" id="SM00232">
    <property type="entry name" value="JAB_MPN"/>
    <property type="match status" value="1"/>
</dbReference>
<dbReference type="OrthoDB" id="9802958at2"/>
<dbReference type="RefSeq" id="WP_080524427.1">
    <property type="nucleotide sequence ID" value="NZ_LPUF01000005.1"/>
</dbReference>
<dbReference type="GO" id="GO:0008235">
    <property type="term" value="F:metalloexopeptidase activity"/>
    <property type="evidence" value="ECO:0007669"/>
    <property type="project" value="TreeGrafter"/>
</dbReference>
<dbReference type="Proteomes" id="UP000191980">
    <property type="component" value="Unassembled WGS sequence"/>
</dbReference>
<sequence>MSKKAQEIAIPRKIVQNLLHHAQQTSKQEVCGLISSQNNTPYRVYPIKNTADQPERFFNLDAQQQIQAMAQMRDNHEQLFAIYHSHPTAPAIPSDTDIELSTYPEALTIIISLKTKGVLELRAYQMHGTQPVEIPLRLT</sequence>
<dbReference type="PANTHER" id="PTHR34858:SF1">
    <property type="entry name" value="CYSO-CYSTEINE PEPTIDASE"/>
    <property type="match status" value="1"/>
</dbReference>
<dbReference type="PROSITE" id="PS50249">
    <property type="entry name" value="MPN"/>
    <property type="match status" value="1"/>
</dbReference>
<keyword evidence="3" id="KW-0378">Hydrolase</keyword>
<evidence type="ECO:0000313" key="7">
    <source>
        <dbReference type="EMBL" id="OQK15178.1"/>
    </source>
</evidence>
<evidence type="ECO:0000256" key="4">
    <source>
        <dbReference type="ARBA" id="ARBA00022833"/>
    </source>
</evidence>
<evidence type="ECO:0000256" key="1">
    <source>
        <dbReference type="ARBA" id="ARBA00022670"/>
    </source>
</evidence>
<dbReference type="Gene3D" id="3.40.140.10">
    <property type="entry name" value="Cytidine Deaminase, domain 2"/>
    <property type="match status" value="1"/>
</dbReference>
<dbReference type="AlphaFoldDB" id="A0A1V8M0Z8"/>
<proteinExistence type="predicted"/>
<name>A0A1V8M0Z8_9GAMM</name>
<evidence type="ECO:0000256" key="3">
    <source>
        <dbReference type="ARBA" id="ARBA00022801"/>
    </source>
</evidence>
<dbReference type="SUPFAM" id="SSF102712">
    <property type="entry name" value="JAB1/MPN domain"/>
    <property type="match status" value="1"/>
</dbReference>
<dbReference type="Pfam" id="PF14464">
    <property type="entry name" value="Prok-JAB"/>
    <property type="match status" value="1"/>
</dbReference>
<dbReference type="InterPro" id="IPR000555">
    <property type="entry name" value="JAMM/MPN+_dom"/>
</dbReference>
<evidence type="ECO:0000256" key="5">
    <source>
        <dbReference type="ARBA" id="ARBA00023049"/>
    </source>
</evidence>
<reference evidence="7 8" key="1">
    <citation type="submission" date="2015-12" db="EMBL/GenBank/DDBJ databases">
        <authorList>
            <person name="Shamseldin A."/>
            <person name="Moawad H."/>
            <person name="Abd El-Rahim W.M."/>
            <person name="Sadowsky M.J."/>
        </authorList>
    </citation>
    <scope>NUCLEOTIDE SEQUENCE [LARGE SCALE GENOMIC DNA]</scope>
    <source>
        <strain evidence="7 8">WF1</strain>
    </source>
</reference>
<evidence type="ECO:0000313" key="8">
    <source>
        <dbReference type="Proteomes" id="UP000191980"/>
    </source>
</evidence>
<keyword evidence="2" id="KW-0479">Metal-binding</keyword>
<dbReference type="STRING" id="1420851.AU255_18625"/>
<feature type="domain" description="MPN" evidence="6">
    <location>
        <begin position="8"/>
        <end position="130"/>
    </location>
</feature>
<dbReference type="EMBL" id="LPUF01000005">
    <property type="protein sequence ID" value="OQK15178.1"/>
    <property type="molecule type" value="Genomic_DNA"/>
</dbReference>
<dbReference type="InterPro" id="IPR051929">
    <property type="entry name" value="VirAsm_ModProt"/>
</dbReference>
<organism evidence="7 8">
    <name type="scientific">Methyloprofundus sedimenti</name>
    <dbReference type="NCBI Taxonomy" id="1420851"/>
    <lineage>
        <taxon>Bacteria</taxon>
        <taxon>Pseudomonadati</taxon>
        <taxon>Pseudomonadota</taxon>
        <taxon>Gammaproteobacteria</taxon>
        <taxon>Methylococcales</taxon>
        <taxon>Methylococcaceae</taxon>
        <taxon>Methyloprofundus</taxon>
    </lineage>
</organism>
<keyword evidence="5" id="KW-0482">Metalloprotease</keyword>
<accession>A0A1V8M0Z8</accession>
<dbReference type="GO" id="GO:0008270">
    <property type="term" value="F:zinc ion binding"/>
    <property type="evidence" value="ECO:0007669"/>
    <property type="project" value="TreeGrafter"/>
</dbReference>
<dbReference type="InterPro" id="IPR028090">
    <property type="entry name" value="JAB_dom_prok"/>
</dbReference>